<dbReference type="GO" id="GO:0000917">
    <property type="term" value="P:division septum assembly"/>
    <property type="evidence" value="ECO:0007669"/>
    <property type="project" value="UniProtKB-KW"/>
</dbReference>
<dbReference type="InterPro" id="IPR016098">
    <property type="entry name" value="CAP/MinC_C"/>
</dbReference>
<comment type="similarity">
    <text evidence="5">Belongs to the MinC family.</text>
</comment>
<evidence type="ECO:0000256" key="2">
    <source>
        <dbReference type="ARBA" id="ARBA00023210"/>
    </source>
</evidence>
<dbReference type="Proteomes" id="UP000002274">
    <property type="component" value="Chromosome"/>
</dbReference>
<evidence type="ECO:0000259" key="7">
    <source>
        <dbReference type="Pfam" id="PF03775"/>
    </source>
</evidence>
<feature type="domain" description="Septum formation inhibitor MinC C-terminal" evidence="7">
    <location>
        <begin position="114"/>
        <end position="211"/>
    </location>
</feature>
<dbReference type="EMBL" id="CP000554">
    <property type="protein sequence ID" value="ABM78923.1"/>
    <property type="molecule type" value="Genomic_DNA"/>
</dbReference>
<dbReference type="PANTHER" id="PTHR34108:SF1">
    <property type="entry name" value="SEPTUM SITE-DETERMINING PROTEIN MINC"/>
    <property type="match status" value="1"/>
</dbReference>
<organism evidence="8 9">
    <name type="scientific">Prochlorococcus marinus (strain MIT 9303)</name>
    <dbReference type="NCBI Taxonomy" id="59922"/>
    <lineage>
        <taxon>Bacteria</taxon>
        <taxon>Bacillati</taxon>
        <taxon>Cyanobacteriota</taxon>
        <taxon>Cyanophyceae</taxon>
        <taxon>Synechococcales</taxon>
        <taxon>Prochlorococcaceae</taxon>
        <taxon>Prochlorococcus</taxon>
    </lineage>
</organism>
<evidence type="ECO:0000313" key="8">
    <source>
        <dbReference type="EMBL" id="ABM78923.1"/>
    </source>
</evidence>
<evidence type="ECO:0000256" key="4">
    <source>
        <dbReference type="ARBA" id="ARBA00046874"/>
    </source>
</evidence>
<gene>
    <name evidence="5 8" type="primary">minC</name>
    <name evidence="8" type="ordered locus">P9303_21881</name>
</gene>
<dbReference type="PANTHER" id="PTHR34108">
    <property type="entry name" value="SEPTUM SITE-DETERMINING PROTEIN MINC"/>
    <property type="match status" value="1"/>
</dbReference>
<dbReference type="InterPro" id="IPR036145">
    <property type="entry name" value="MinC_C_sf"/>
</dbReference>
<dbReference type="Gene3D" id="2.160.20.70">
    <property type="match status" value="1"/>
</dbReference>
<dbReference type="GO" id="GO:1901891">
    <property type="term" value="P:regulation of cell septum assembly"/>
    <property type="evidence" value="ECO:0007669"/>
    <property type="project" value="InterPro"/>
</dbReference>
<dbReference type="HOGENOM" id="CLU_048711_0_2_3"/>
<sequence>MGEPETQRLTLPWCREAHWRETLPAKLNELDPGPTELDCRDWRLGCRDLHQLMELLNKEGVTLTRIHANLRETLVSAAALGYPTHMASPQGNNSKTRSGDTQPKSKTPQKLLFHQGTLRSGDHLSAEGDVLLLGDVNPGARISAGGDVMVWGRLRGIAHAGQDGDTKAKIVALQLRPLQLRIADAVARGPEDQPQPGLAEEARLEAGTIMIEPARANRFNG</sequence>
<dbReference type="SUPFAM" id="SSF63848">
    <property type="entry name" value="Cell-division inhibitor MinC, C-terminal domain"/>
    <property type="match status" value="1"/>
</dbReference>
<keyword evidence="2 5" id="KW-0717">Septation</keyword>
<dbReference type="InterPro" id="IPR005526">
    <property type="entry name" value="Septum_form_inhib_MinC_C"/>
</dbReference>
<dbReference type="STRING" id="59922.P9303_21881"/>
<dbReference type="HAMAP" id="MF_00267">
    <property type="entry name" value="MinC"/>
    <property type="match status" value="1"/>
</dbReference>
<dbReference type="KEGG" id="pmf:P9303_21881"/>
<evidence type="ECO:0000256" key="6">
    <source>
        <dbReference type="SAM" id="MobiDB-lite"/>
    </source>
</evidence>
<comment type="subunit">
    <text evidence="4 5">Interacts with MinD and FtsZ.</text>
</comment>
<comment type="function">
    <text evidence="5">Cell division inhibitor that blocks the formation of polar Z ring septums. Rapidly oscillates between the poles of the cell to destabilize FtsZ filaments that have formed before they mature into polar Z rings. Prevents FtsZ polymerization.</text>
</comment>
<protein>
    <recommendedName>
        <fullName evidence="5">Probable septum site-determining protein MinC</fullName>
    </recommendedName>
</protein>
<dbReference type="InterPro" id="IPR013033">
    <property type="entry name" value="MinC"/>
</dbReference>
<dbReference type="Pfam" id="PF03775">
    <property type="entry name" value="MinC_C"/>
    <property type="match status" value="1"/>
</dbReference>
<dbReference type="RefSeq" id="WP_011826793.1">
    <property type="nucleotide sequence ID" value="NC_008820.1"/>
</dbReference>
<reference evidence="8 9" key="1">
    <citation type="journal article" date="2007" name="PLoS Genet.">
        <title>Patterns and implications of gene gain and loss in the evolution of Prochlorococcus.</title>
        <authorList>
            <person name="Kettler G.C."/>
            <person name="Martiny A.C."/>
            <person name="Huang K."/>
            <person name="Zucker J."/>
            <person name="Coleman M.L."/>
            <person name="Rodrigue S."/>
            <person name="Chen F."/>
            <person name="Lapidus A."/>
            <person name="Ferriera S."/>
            <person name="Johnson J."/>
            <person name="Steglich C."/>
            <person name="Church G.M."/>
            <person name="Richardson P."/>
            <person name="Chisholm S.W."/>
        </authorList>
    </citation>
    <scope>NUCLEOTIDE SEQUENCE [LARGE SCALE GENOMIC DNA]</scope>
    <source>
        <strain evidence="8 9">MIT 9303</strain>
    </source>
</reference>
<evidence type="ECO:0000256" key="5">
    <source>
        <dbReference type="HAMAP-Rule" id="MF_00267"/>
    </source>
</evidence>
<name>A2CBR3_PROM3</name>
<accession>A2CBR3</accession>
<keyword evidence="3 5" id="KW-0131">Cell cycle</keyword>
<keyword evidence="1 5" id="KW-0132">Cell division</keyword>
<feature type="region of interest" description="Disordered" evidence="6">
    <location>
        <begin position="84"/>
        <end position="108"/>
    </location>
</feature>
<dbReference type="GO" id="GO:0000902">
    <property type="term" value="P:cell morphogenesis"/>
    <property type="evidence" value="ECO:0007669"/>
    <property type="project" value="InterPro"/>
</dbReference>
<proteinExistence type="inferred from homology"/>
<dbReference type="AlphaFoldDB" id="A2CBR3"/>
<evidence type="ECO:0000313" key="9">
    <source>
        <dbReference type="Proteomes" id="UP000002274"/>
    </source>
</evidence>
<feature type="compositionally biased region" description="Polar residues" evidence="6">
    <location>
        <begin position="87"/>
        <end position="108"/>
    </location>
</feature>
<evidence type="ECO:0000256" key="3">
    <source>
        <dbReference type="ARBA" id="ARBA00023306"/>
    </source>
</evidence>
<evidence type="ECO:0000256" key="1">
    <source>
        <dbReference type="ARBA" id="ARBA00022618"/>
    </source>
</evidence>